<dbReference type="Pfam" id="PF01336">
    <property type="entry name" value="tRNA_anti-codon"/>
    <property type="match status" value="1"/>
</dbReference>
<dbReference type="InterPro" id="IPR004365">
    <property type="entry name" value="NA-bd_OB_tRNA"/>
</dbReference>
<keyword evidence="3 9" id="KW-0235">DNA replication</keyword>
<evidence type="ECO:0000313" key="14">
    <source>
        <dbReference type="EMBL" id="ODQ48267.1"/>
    </source>
</evidence>
<dbReference type="GO" id="GO:0006265">
    <property type="term" value="P:DNA topological change"/>
    <property type="evidence" value="ECO:0007669"/>
    <property type="project" value="EnsemblFungi"/>
</dbReference>
<dbReference type="GO" id="GO:0016567">
    <property type="term" value="P:protein ubiquitination"/>
    <property type="evidence" value="ECO:0007669"/>
    <property type="project" value="EnsemblFungi"/>
</dbReference>
<evidence type="ECO:0000259" key="10">
    <source>
        <dbReference type="Pfam" id="PF01336"/>
    </source>
</evidence>
<dbReference type="InterPro" id="IPR012340">
    <property type="entry name" value="NA-bd_OB-fold"/>
</dbReference>
<dbReference type="InterPro" id="IPR004591">
    <property type="entry name" value="Rfa1"/>
</dbReference>
<dbReference type="InterPro" id="IPR047192">
    <property type="entry name" value="Euk_RPA1_DBD_C"/>
</dbReference>
<dbReference type="InterPro" id="IPR007199">
    <property type="entry name" value="Rep_factor-A_N"/>
</dbReference>
<dbReference type="RefSeq" id="XP_019019380.1">
    <property type="nucleotide sequence ID" value="XM_019162716.1"/>
</dbReference>
<dbReference type="Pfam" id="PF16900">
    <property type="entry name" value="REPA_OB_2"/>
    <property type="match status" value="1"/>
</dbReference>
<evidence type="ECO:0000256" key="3">
    <source>
        <dbReference type="ARBA" id="ARBA00022705"/>
    </source>
</evidence>
<keyword evidence="15" id="KW-1185">Reference proteome</keyword>
<dbReference type="Pfam" id="PF04057">
    <property type="entry name" value="Rep-A_N"/>
    <property type="match status" value="1"/>
</dbReference>
<evidence type="ECO:0000256" key="1">
    <source>
        <dbReference type="ARBA" id="ARBA00004123"/>
    </source>
</evidence>
<dbReference type="GO" id="GO:0005829">
    <property type="term" value="C:cytosol"/>
    <property type="evidence" value="ECO:0007669"/>
    <property type="project" value="EnsemblFungi"/>
</dbReference>
<evidence type="ECO:0000256" key="9">
    <source>
        <dbReference type="RuleBase" id="RU364130"/>
    </source>
</evidence>
<evidence type="ECO:0000259" key="11">
    <source>
        <dbReference type="Pfam" id="PF04057"/>
    </source>
</evidence>
<feature type="domain" description="Replication protein A OB" evidence="13">
    <location>
        <begin position="273"/>
        <end position="369"/>
    </location>
</feature>
<evidence type="ECO:0000256" key="7">
    <source>
        <dbReference type="ARBA" id="ARBA00023125"/>
    </source>
</evidence>
<dbReference type="NCBIfam" id="TIGR00617">
    <property type="entry name" value="rpa1"/>
    <property type="match status" value="1"/>
</dbReference>
<dbReference type="FunFam" id="2.40.50.140:FF:000090">
    <property type="entry name" value="Replication protein A subunit"/>
    <property type="match status" value="1"/>
</dbReference>
<dbReference type="GO" id="GO:0003690">
    <property type="term" value="F:double-stranded DNA binding"/>
    <property type="evidence" value="ECO:0007669"/>
    <property type="project" value="EnsemblFungi"/>
</dbReference>
<gene>
    <name evidence="14" type="ORF">PICMEDRAFT_31738</name>
</gene>
<evidence type="ECO:0000256" key="2">
    <source>
        <dbReference type="ARBA" id="ARBA00005690"/>
    </source>
</evidence>
<dbReference type="EMBL" id="KV454002">
    <property type="protein sequence ID" value="ODQ48267.1"/>
    <property type="molecule type" value="Genomic_DNA"/>
</dbReference>
<dbReference type="CDD" id="cd04475">
    <property type="entry name" value="RPA1_DBD_B"/>
    <property type="match status" value="1"/>
</dbReference>
<dbReference type="GO" id="GO:0043934">
    <property type="term" value="P:sporulation"/>
    <property type="evidence" value="ECO:0007669"/>
    <property type="project" value="EnsemblFungi"/>
</dbReference>
<dbReference type="GO" id="GO:0000724">
    <property type="term" value="P:double-strand break repair via homologous recombination"/>
    <property type="evidence" value="ECO:0007669"/>
    <property type="project" value="EnsemblFungi"/>
</dbReference>
<evidence type="ECO:0000259" key="12">
    <source>
        <dbReference type="Pfam" id="PF08646"/>
    </source>
</evidence>
<dbReference type="GO" id="GO:0045184">
    <property type="term" value="P:establishment of protein localization"/>
    <property type="evidence" value="ECO:0007669"/>
    <property type="project" value="EnsemblFungi"/>
</dbReference>
<organism evidence="14 15">
    <name type="scientific">Pichia membranifaciens NRRL Y-2026</name>
    <dbReference type="NCBI Taxonomy" id="763406"/>
    <lineage>
        <taxon>Eukaryota</taxon>
        <taxon>Fungi</taxon>
        <taxon>Dikarya</taxon>
        <taxon>Ascomycota</taxon>
        <taxon>Saccharomycotina</taxon>
        <taxon>Pichiomycetes</taxon>
        <taxon>Pichiales</taxon>
        <taxon>Pichiaceae</taxon>
        <taxon>Pichia</taxon>
    </lineage>
</organism>
<dbReference type="InterPro" id="IPR013955">
    <property type="entry name" value="Rep_factor-A_C"/>
</dbReference>
<dbReference type="Proteomes" id="UP000094455">
    <property type="component" value="Unassembled WGS sequence"/>
</dbReference>
<evidence type="ECO:0000313" key="15">
    <source>
        <dbReference type="Proteomes" id="UP000094455"/>
    </source>
</evidence>
<dbReference type="GO" id="GO:0005662">
    <property type="term" value="C:DNA replication factor A complex"/>
    <property type="evidence" value="ECO:0007669"/>
    <property type="project" value="EnsemblFungi"/>
</dbReference>
<sequence>MDKLTPGALLNIFKNNDTSTPIYVQAHQAKTLSEGANRIRMMVNDGKWFLNAVFKPTEHQQVLENFQKFSVIHVTNYSISGVNGKYFILLNQCEVVGSPERVDANFSNLDHYLKEHPDENTFQKSLDSGIAVNTPSASSNGKAAVPAKFKGLTTIDQLSPYHNSWAIKARVSYKGDMRTWSNQRGQGKLFSVHLLDETGEIKATAFNTAAEKFFDIFQENGVYYVTKASIQTAKKQFSNLANDNEINLDKDSLVEPANDESGVPQMQFNFTKLDQIQNIENNTIVDVLGIVKNVEEKREITSKSTGKPYDRRDITIVDQSQFAINVGLWNKLARDFNLDPGTPIAIKGCKVNDFNGKQLSLIPSAIVMANPDLPDAYKLKGWYDNEGASESYKSLRNTSNGNSDLNSKDSILQRITIATANETKLGFNEKPDYFSMKASVSFVKPDNFSYPACATEGCSKKVIEQSDGTWRCERCSVNHPEPLHRYILTISVVDETGQMWLNLFNEQGEALLGCDAKKLLEMKEASDENLLKNYLTEKVLFREYAFRVRARLDSYQGVDRARFQAVSLSSINPSTESDALIEQLDKLEV</sequence>
<dbReference type="GO" id="GO:0030491">
    <property type="term" value="P:heteroduplex formation"/>
    <property type="evidence" value="ECO:0007669"/>
    <property type="project" value="EnsemblFungi"/>
</dbReference>
<dbReference type="PANTHER" id="PTHR47165">
    <property type="entry name" value="OS03G0429900 PROTEIN"/>
    <property type="match status" value="1"/>
</dbReference>
<dbReference type="CDD" id="cd04474">
    <property type="entry name" value="RPA1_DBD_A"/>
    <property type="match status" value="1"/>
</dbReference>
<comment type="subcellular location">
    <subcellularLocation>
        <location evidence="1 9">Nucleus</location>
    </subcellularLocation>
</comment>
<dbReference type="GO" id="GO:0008270">
    <property type="term" value="F:zinc ion binding"/>
    <property type="evidence" value="ECO:0007669"/>
    <property type="project" value="UniProtKB-KW"/>
</dbReference>
<dbReference type="CDD" id="cd04476">
    <property type="entry name" value="RPA1_DBD_C"/>
    <property type="match status" value="1"/>
</dbReference>
<reference evidence="14 15" key="1">
    <citation type="journal article" date="2016" name="Proc. Natl. Acad. Sci. U.S.A.">
        <title>Comparative genomics of biotechnologically important yeasts.</title>
        <authorList>
            <person name="Riley R."/>
            <person name="Haridas S."/>
            <person name="Wolfe K.H."/>
            <person name="Lopes M.R."/>
            <person name="Hittinger C.T."/>
            <person name="Goeker M."/>
            <person name="Salamov A.A."/>
            <person name="Wisecaver J.H."/>
            <person name="Long T.M."/>
            <person name="Calvey C.H."/>
            <person name="Aerts A.L."/>
            <person name="Barry K.W."/>
            <person name="Choi C."/>
            <person name="Clum A."/>
            <person name="Coughlan A.Y."/>
            <person name="Deshpande S."/>
            <person name="Douglass A.P."/>
            <person name="Hanson S.J."/>
            <person name="Klenk H.-P."/>
            <person name="LaButti K.M."/>
            <person name="Lapidus A."/>
            <person name="Lindquist E.A."/>
            <person name="Lipzen A.M."/>
            <person name="Meier-Kolthoff J.P."/>
            <person name="Ohm R.A."/>
            <person name="Otillar R.P."/>
            <person name="Pangilinan J.L."/>
            <person name="Peng Y."/>
            <person name="Rokas A."/>
            <person name="Rosa C.A."/>
            <person name="Scheuner C."/>
            <person name="Sibirny A.A."/>
            <person name="Slot J.C."/>
            <person name="Stielow J.B."/>
            <person name="Sun H."/>
            <person name="Kurtzman C.P."/>
            <person name="Blackwell M."/>
            <person name="Grigoriev I.V."/>
            <person name="Jeffries T.W."/>
        </authorList>
    </citation>
    <scope>NUCLEOTIDE SEQUENCE [LARGE SCALE GENOMIC DNA]</scope>
    <source>
        <strain evidence="14 15">NRRL Y-2026</strain>
    </source>
</reference>
<evidence type="ECO:0000259" key="13">
    <source>
        <dbReference type="Pfam" id="PF16900"/>
    </source>
</evidence>
<keyword evidence="5 9" id="KW-0863">Zinc-finger</keyword>
<dbReference type="GO" id="GO:0006289">
    <property type="term" value="P:nucleotide-excision repair"/>
    <property type="evidence" value="ECO:0007669"/>
    <property type="project" value="EnsemblFungi"/>
</dbReference>
<dbReference type="GO" id="GO:0043565">
    <property type="term" value="F:sequence-specific DNA binding"/>
    <property type="evidence" value="ECO:0007669"/>
    <property type="project" value="EnsemblFungi"/>
</dbReference>
<comment type="function">
    <text evidence="9">As part of the replication protein A (RPA/RP-A), a single-stranded DNA-binding heterotrimeric complex, may play an essential role in DNA replication, recombination and repair. Binds and stabilizes single-stranded DNA intermediates, preventing complementary DNA reannealing and recruiting different proteins involved in DNA metabolism.</text>
</comment>
<dbReference type="GO" id="GO:0000781">
    <property type="term" value="C:chromosome, telomeric region"/>
    <property type="evidence" value="ECO:0007669"/>
    <property type="project" value="EnsemblFungi"/>
</dbReference>
<dbReference type="Gene3D" id="2.40.50.140">
    <property type="entry name" value="Nucleic acid-binding proteins"/>
    <property type="match status" value="4"/>
</dbReference>
<dbReference type="PANTHER" id="PTHR47165:SF4">
    <property type="entry name" value="OS03G0429900 PROTEIN"/>
    <property type="match status" value="1"/>
</dbReference>
<dbReference type="OrthoDB" id="1751331at2759"/>
<protein>
    <recommendedName>
        <fullName evidence="9">Replication protein A subunit</fullName>
    </recommendedName>
</protein>
<dbReference type="AlphaFoldDB" id="A0A1E3NQ81"/>
<comment type="subunit">
    <text evidence="9">Component of the heterotrimeric canonical replication protein A complex (RPA).</text>
</comment>
<evidence type="ECO:0000256" key="6">
    <source>
        <dbReference type="ARBA" id="ARBA00022833"/>
    </source>
</evidence>
<evidence type="ECO:0000256" key="5">
    <source>
        <dbReference type="ARBA" id="ARBA00022771"/>
    </source>
</evidence>
<feature type="domain" description="Replication factor-A protein 1 N-terminal" evidence="11">
    <location>
        <begin position="4"/>
        <end position="97"/>
    </location>
</feature>
<dbReference type="FunFam" id="2.40.50.140:FF:000064">
    <property type="entry name" value="Replication protein A subunit"/>
    <property type="match status" value="1"/>
</dbReference>
<dbReference type="GO" id="GO:0006260">
    <property type="term" value="P:DNA replication"/>
    <property type="evidence" value="ECO:0007669"/>
    <property type="project" value="UniProtKB-KW"/>
</dbReference>
<dbReference type="GO" id="GO:0007004">
    <property type="term" value="P:telomere maintenance via telomerase"/>
    <property type="evidence" value="ECO:0007669"/>
    <property type="project" value="EnsemblFungi"/>
</dbReference>
<dbReference type="GO" id="GO:0000722">
    <property type="term" value="P:telomere maintenance via recombination"/>
    <property type="evidence" value="ECO:0007669"/>
    <property type="project" value="EnsemblFungi"/>
</dbReference>
<keyword evidence="8 9" id="KW-0539">Nucleus</keyword>
<keyword evidence="6 9" id="KW-0862">Zinc</keyword>
<keyword evidence="4 9" id="KW-0479">Metal-binding</keyword>
<name>A0A1E3NQ81_9ASCO</name>
<dbReference type="GO" id="GO:0003697">
    <property type="term" value="F:single-stranded DNA binding"/>
    <property type="evidence" value="ECO:0007669"/>
    <property type="project" value="EnsemblFungi"/>
</dbReference>
<feature type="domain" description="Replication factor A C-terminal" evidence="12">
    <location>
        <begin position="433"/>
        <end position="580"/>
    </location>
</feature>
<comment type="similarity">
    <text evidence="2 9">Belongs to the replication factor A protein 1 family.</text>
</comment>
<accession>A0A1E3NQ81</accession>
<dbReference type="GO" id="GO:0007131">
    <property type="term" value="P:reciprocal meiotic recombination"/>
    <property type="evidence" value="ECO:0007669"/>
    <property type="project" value="EnsemblFungi"/>
</dbReference>
<evidence type="ECO:0000256" key="4">
    <source>
        <dbReference type="ARBA" id="ARBA00022723"/>
    </source>
</evidence>
<dbReference type="SUPFAM" id="SSF50249">
    <property type="entry name" value="Nucleic acid-binding proteins"/>
    <property type="match status" value="4"/>
</dbReference>
<dbReference type="GeneID" id="30179403"/>
<dbReference type="Pfam" id="PF08646">
    <property type="entry name" value="Rep_fac-A_C"/>
    <property type="match status" value="1"/>
</dbReference>
<dbReference type="STRING" id="763406.A0A1E3NQ81"/>
<dbReference type="FunFam" id="2.40.50.140:FF:000041">
    <property type="entry name" value="Replication protein A subunit"/>
    <property type="match status" value="1"/>
</dbReference>
<keyword evidence="7 9" id="KW-0238">DNA-binding</keyword>
<dbReference type="GO" id="GO:0000794">
    <property type="term" value="C:condensed nuclear chromosome"/>
    <property type="evidence" value="ECO:0007669"/>
    <property type="project" value="EnsemblFungi"/>
</dbReference>
<dbReference type="InterPro" id="IPR031657">
    <property type="entry name" value="REPA_OB_2"/>
</dbReference>
<proteinExistence type="inferred from homology"/>
<feature type="domain" description="OB" evidence="10">
    <location>
        <begin position="167"/>
        <end position="238"/>
    </location>
</feature>
<evidence type="ECO:0000256" key="8">
    <source>
        <dbReference type="ARBA" id="ARBA00023242"/>
    </source>
</evidence>